<dbReference type="CDD" id="cd02138">
    <property type="entry name" value="TdsD-like"/>
    <property type="match status" value="1"/>
</dbReference>
<dbReference type="Proteomes" id="UP000798808">
    <property type="component" value="Unassembled WGS sequence"/>
</dbReference>
<sequence>MSTEPINIKSAQTEFDLHPLITGRWSPRAFSAKEPSRHQILKLLEAARWAPSSFNEQPWRFIVGVKSRGEEYQKILECINDFNKEWADQAPVLMLVCAKKAFTHNDKPNRHYKYDCGAAMSTLSLQAMADNLYVHQMAGINPDKAIELFKVPETFEVLTGVAIGYLGAPDQLSEKNQKAETARRQRKELSQLAFSESWGNSFS</sequence>
<evidence type="ECO:0000259" key="3">
    <source>
        <dbReference type="Pfam" id="PF00881"/>
    </source>
</evidence>
<organism evidence="4 5">
    <name type="scientific">Fulvivirga kasyanovii</name>
    <dbReference type="NCBI Taxonomy" id="396812"/>
    <lineage>
        <taxon>Bacteria</taxon>
        <taxon>Pseudomonadati</taxon>
        <taxon>Bacteroidota</taxon>
        <taxon>Cytophagia</taxon>
        <taxon>Cytophagales</taxon>
        <taxon>Fulvivirgaceae</taxon>
        <taxon>Fulvivirga</taxon>
    </lineage>
</organism>
<dbReference type="InterPro" id="IPR000415">
    <property type="entry name" value="Nitroreductase-like"/>
</dbReference>
<proteinExistence type="inferred from homology"/>
<keyword evidence="2" id="KW-0560">Oxidoreductase</keyword>
<accession>A0ABW9RJJ8</accession>
<comment type="similarity">
    <text evidence="1">Belongs to the nitroreductase family.</text>
</comment>
<dbReference type="RefSeq" id="WP_155169731.1">
    <property type="nucleotide sequence ID" value="NZ_BAAAFL010000026.1"/>
</dbReference>
<evidence type="ECO:0000313" key="5">
    <source>
        <dbReference type="Proteomes" id="UP000798808"/>
    </source>
</evidence>
<feature type="domain" description="Nitroreductase" evidence="3">
    <location>
        <begin position="21"/>
        <end position="77"/>
    </location>
</feature>
<dbReference type="SUPFAM" id="SSF55469">
    <property type="entry name" value="FMN-dependent nitroreductase-like"/>
    <property type="match status" value="1"/>
</dbReference>
<feature type="domain" description="Nitroreductase" evidence="3">
    <location>
        <begin position="80"/>
        <end position="165"/>
    </location>
</feature>
<dbReference type="PANTHER" id="PTHR43673:SF10">
    <property type="entry name" value="NADH DEHYDROGENASE_NAD(P)H NITROREDUCTASE XCC3605-RELATED"/>
    <property type="match status" value="1"/>
</dbReference>
<gene>
    <name evidence="4" type="ORF">E1163_04020</name>
</gene>
<dbReference type="EMBL" id="SMLW01000365">
    <property type="protein sequence ID" value="MTI24106.1"/>
    <property type="molecule type" value="Genomic_DNA"/>
</dbReference>
<evidence type="ECO:0000256" key="1">
    <source>
        <dbReference type="ARBA" id="ARBA00007118"/>
    </source>
</evidence>
<reference evidence="4 5" key="1">
    <citation type="submission" date="2019-02" db="EMBL/GenBank/DDBJ databases">
        <authorList>
            <person name="Goldberg S.R."/>
            <person name="Haltli B.A."/>
            <person name="Correa H."/>
            <person name="Russell K.G."/>
        </authorList>
    </citation>
    <scope>NUCLEOTIDE SEQUENCE [LARGE SCALE GENOMIC DNA]</scope>
    <source>
        <strain evidence="4 5">JCM 16186</strain>
    </source>
</reference>
<dbReference type="Pfam" id="PF00881">
    <property type="entry name" value="Nitroreductase"/>
    <property type="match status" value="2"/>
</dbReference>
<protein>
    <submittedName>
        <fullName evidence="4">Nitroreductase</fullName>
    </submittedName>
</protein>
<dbReference type="PANTHER" id="PTHR43673">
    <property type="entry name" value="NAD(P)H NITROREDUCTASE YDGI-RELATED"/>
    <property type="match status" value="1"/>
</dbReference>
<dbReference type="Gene3D" id="3.40.109.10">
    <property type="entry name" value="NADH Oxidase"/>
    <property type="match status" value="1"/>
</dbReference>
<evidence type="ECO:0000313" key="4">
    <source>
        <dbReference type="EMBL" id="MTI24106.1"/>
    </source>
</evidence>
<keyword evidence="5" id="KW-1185">Reference proteome</keyword>
<dbReference type="InterPro" id="IPR029479">
    <property type="entry name" value="Nitroreductase"/>
</dbReference>
<evidence type="ECO:0000256" key="2">
    <source>
        <dbReference type="ARBA" id="ARBA00023002"/>
    </source>
</evidence>
<name>A0ABW9RJJ8_9BACT</name>
<comment type="caution">
    <text evidence="4">The sequence shown here is derived from an EMBL/GenBank/DDBJ whole genome shotgun (WGS) entry which is preliminary data.</text>
</comment>